<dbReference type="RefSeq" id="WP_206655439.1">
    <property type="nucleotide sequence ID" value="NZ_CP071182.1"/>
</dbReference>
<dbReference type="SMART" id="SM00279">
    <property type="entry name" value="HhH2"/>
    <property type="match status" value="1"/>
</dbReference>
<evidence type="ECO:0000256" key="3">
    <source>
        <dbReference type="ARBA" id="ARBA00023125"/>
    </source>
</evidence>
<evidence type="ECO:0000259" key="6">
    <source>
        <dbReference type="SMART" id="SM00475"/>
    </source>
</evidence>
<sequence>MQQADFLILDGSSVLVRAYFASAYGRRIMQSSNGTYTNAVFGFLNMLFGAIEQVRPSHLFVAWDVSRDTFRRELYPAYKGTRGELPDELISQFDTMQDVLESLGVAQHFDVRYEADDLIGTVARLAADAKHHVLILSGDRDVLQLVQNEVTVAIMKKGITEVDLYTPDFLMETWGVTPSQITDLKGLMGDTSDNIPGVPGIGEKTAKKLLTEYGTLENLIASRETLTGKLKQKISEHHELAMLSKRLATIVTDVPMDIALSDCQMSFSIEPATMKLQELGLHRALTHLQRLTQVG</sequence>
<dbReference type="GO" id="GO:0017108">
    <property type="term" value="F:5'-flap endonuclease activity"/>
    <property type="evidence" value="ECO:0007669"/>
    <property type="project" value="InterPro"/>
</dbReference>
<keyword evidence="3" id="KW-0238">DNA-binding</keyword>
<feature type="domain" description="5'-3' exonuclease" evidence="6">
    <location>
        <begin position="1"/>
        <end position="266"/>
    </location>
</feature>
<dbReference type="InterPro" id="IPR038969">
    <property type="entry name" value="FEN"/>
</dbReference>
<dbReference type="SUPFAM" id="SSF47807">
    <property type="entry name" value="5' to 3' exonuclease, C-terminal subdomain"/>
    <property type="match status" value="1"/>
</dbReference>
<dbReference type="EMBL" id="CP071182">
    <property type="protein sequence ID" value="QSO46068.1"/>
    <property type="molecule type" value="Genomic_DNA"/>
</dbReference>
<evidence type="ECO:0000313" key="8">
    <source>
        <dbReference type="Proteomes" id="UP000663505"/>
    </source>
</evidence>
<dbReference type="Gene3D" id="3.40.50.1010">
    <property type="entry name" value="5'-nuclease"/>
    <property type="match status" value="1"/>
</dbReference>
<name>A0A9X7Z6B6_9BACL</name>
<dbReference type="AlphaFoldDB" id="A0A9X7Z6B6"/>
<dbReference type="PANTHER" id="PTHR42646">
    <property type="entry name" value="FLAP ENDONUCLEASE XNI"/>
    <property type="match status" value="1"/>
</dbReference>
<protein>
    <recommendedName>
        <fullName evidence="5">5'-3' exonuclease</fullName>
    </recommendedName>
</protein>
<evidence type="ECO:0000313" key="7">
    <source>
        <dbReference type="EMBL" id="QSO46068.1"/>
    </source>
</evidence>
<dbReference type="InterPro" id="IPR020046">
    <property type="entry name" value="5-3_exonucl_a-hlix_arch_N"/>
</dbReference>
<dbReference type="SUPFAM" id="SSF88723">
    <property type="entry name" value="PIN domain-like"/>
    <property type="match status" value="1"/>
</dbReference>
<evidence type="ECO:0000256" key="2">
    <source>
        <dbReference type="ARBA" id="ARBA00022801"/>
    </source>
</evidence>
<dbReference type="GO" id="GO:0033567">
    <property type="term" value="P:DNA replication, Okazaki fragment processing"/>
    <property type="evidence" value="ECO:0007669"/>
    <property type="project" value="InterPro"/>
</dbReference>
<dbReference type="CDD" id="cd09859">
    <property type="entry name" value="PIN_53EXO"/>
    <property type="match status" value="1"/>
</dbReference>
<dbReference type="InterPro" id="IPR029060">
    <property type="entry name" value="PIN-like_dom_sf"/>
</dbReference>
<gene>
    <name evidence="7" type="ORF">JZ786_16255</name>
</gene>
<dbReference type="Pfam" id="PF02739">
    <property type="entry name" value="5_3_exonuc_N"/>
    <property type="match status" value="1"/>
</dbReference>
<dbReference type="InterPro" id="IPR002421">
    <property type="entry name" value="5-3_exonuclease"/>
</dbReference>
<evidence type="ECO:0000256" key="1">
    <source>
        <dbReference type="ARBA" id="ARBA00022722"/>
    </source>
</evidence>
<dbReference type="CDD" id="cd09898">
    <property type="entry name" value="H3TH_53EXO"/>
    <property type="match status" value="1"/>
</dbReference>
<keyword evidence="7" id="KW-0255">Endonuclease</keyword>
<keyword evidence="2" id="KW-0378">Hydrolase</keyword>
<reference evidence="7 8" key="1">
    <citation type="submission" date="2021-02" db="EMBL/GenBank/DDBJ databases">
        <title>Alicyclobacillus curvatus sp. nov. and Alicyclobacillus mengziensis sp. nov., two acidophilic bacteria isolated from acid mine drainage.</title>
        <authorList>
            <person name="Huang Y."/>
        </authorList>
    </citation>
    <scope>NUCLEOTIDE SEQUENCE [LARGE SCALE GENOMIC DNA]</scope>
    <source>
        <strain evidence="7 8">S30H14</strain>
    </source>
</reference>
<dbReference type="Proteomes" id="UP000663505">
    <property type="component" value="Chromosome"/>
</dbReference>
<dbReference type="PANTHER" id="PTHR42646:SF2">
    <property type="entry name" value="5'-3' EXONUCLEASE FAMILY PROTEIN"/>
    <property type="match status" value="1"/>
</dbReference>
<dbReference type="InterPro" id="IPR020045">
    <property type="entry name" value="DNA_polI_H3TH"/>
</dbReference>
<keyword evidence="1" id="KW-0540">Nuclease</keyword>
<dbReference type="SMART" id="SM00475">
    <property type="entry name" value="53EXOc"/>
    <property type="match status" value="1"/>
</dbReference>
<evidence type="ECO:0000256" key="4">
    <source>
        <dbReference type="ARBA" id="ARBA00049957"/>
    </source>
</evidence>
<keyword evidence="8" id="KW-1185">Reference proteome</keyword>
<comment type="function">
    <text evidence="4">5'-3' exonuclease acting preferentially on double-stranded DNA.</text>
</comment>
<dbReference type="FunFam" id="1.10.150.20:FF:000003">
    <property type="entry name" value="DNA polymerase I"/>
    <property type="match status" value="1"/>
</dbReference>
<dbReference type="InterPro" id="IPR008918">
    <property type="entry name" value="HhH2"/>
</dbReference>
<organism evidence="7 8">
    <name type="scientific">Alicyclobacillus mengziensis</name>
    <dbReference type="NCBI Taxonomy" id="2931921"/>
    <lineage>
        <taxon>Bacteria</taxon>
        <taxon>Bacillati</taxon>
        <taxon>Bacillota</taxon>
        <taxon>Bacilli</taxon>
        <taxon>Bacillales</taxon>
        <taxon>Alicyclobacillaceae</taxon>
        <taxon>Alicyclobacillus</taxon>
    </lineage>
</organism>
<dbReference type="GO" id="GO:0008409">
    <property type="term" value="F:5'-3' exonuclease activity"/>
    <property type="evidence" value="ECO:0007669"/>
    <property type="project" value="InterPro"/>
</dbReference>
<proteinExistence type="predicted"/>
<dbReference type="Pfam" id="PF01367">
    <property type="entry name" value="5_3_exonuc"/>
    <property type="match status" value="1"/>
</dbReference>
<dbReference type="GO" id="GO:0003677">
    <property type="term" value="F:DNA binding"/>
    <property type="evidence" value="ECO:0007669"/>
    <property type="project" value="UniProtKB-KW"/>
</dbReference>
<dbReference type="InterPro" id="IPR036279">
    <property type="entry name" value="5-3_exonuclease_C_sf"/>
</dbReference>
<accession>A0A9X7Z6B6</accession>
<dbReference type="KEGG" id="afx:JZ786_16255"/>
<dbReference type="Gene3D" id="1.10.150.20">
    <property type="entry name" value="5' to 3' exonuclease, C-terminal subdomain"/>
    <property type="match status" value="1"/>
</dbReference>
<evidence type="ECO:0000256" key="5">
    <source>
        <dbReference type="ARBA" id="ARBA00050026"/>
    </source>
</evidence>